<name>A0ABP6FVI4_9ACTN</name>
<keyword evidence="2" id="KW-1185">Reference proteome</keyword>
<evidence type="ECO:0000313" key="2">
    <source>
        <dbReference type="Proteomes" id="UP001501666"/>
    </source>
</evidence>
<dbReference type="Gene3D" id="2.60.120.620">
    <property type="entry name" value="q2cbj1_9rhob like domain"/>
    <property type="match status" value="1"/>
</dbReference>
<protein>
    <submittedName>
        <fullName evidence="1">Phytanoyl-CoA dioxygenase family protein</fullName>
    </submittedName>
</protein>
<sequence>MSELYGKRSESPWPNDQQTATLRDMIEEYRKNGFVRVPGVLDQAEVEHFRTAAERFLKEHRGRSTAGAVFSQLVNVWQQDPVMRELTLHPKLAETAERLAGIPLRIWHDHMLVKEPHNEAATEFHQDQPYWPHAGSRHALSAWIALVDVPPERGCMTFLPGVHDVTSLRPQDLNDEDDLFQLAPDLRWSQRVTVPLRAGDCTFHNSYTPHMALPNKTDLARLAHVVIFMDAETTYSGAPHVVTDPLGLQKGERLAGDVFPALR</sequence>
<keyword evidence="1" id="KW-0560">Oxidoreductase</keyword>
<dbReference type="EMBL" id="BAAATE010000059">
    <property type="protein sequence ID" value="GAA2700170.1"/>
    <property type="molecule type" value="Genomic_DNA"/>
</dbReference>
<evidence type="ECO:0000313" key="1">
    <source>
        <dbReference type="EMBL" id="GAA2700170.1"/>
    </source>
</evidence>
<dbReference type="Proteomes" id="UP001501666">
    <property type="component" value="Unassembled WGS sequence"/>
</dbReference>
<proteinExistence type="predicted"/>
<keyword evidence="1" id="KW-0223">Dioxygenase</keyword>
<dbReference type="GO" id="GO:0051213">
    <property type="term" value="F:dioxygenase activity"/>
    <property type="evidence" value="ECO:0007669"/>
    <property type="project" value="UniProtKB-KW"/>
</dbReference>
<comment type="caution">
    <text evidence="1">The sequence shown here is derived from an EMBL/GenBank/DDBJ whole genome shotgun (WGS) entry which is preliminary data.</text>
</comment>
<reference evidence="2" key="1">
    <citation type="journal article" date="2019" name="Int. J. Syst. Evol. Microbiol.">
        <title>The Global Catalogue of Microorganisms (GCM) 10K type strain sequencing project: providing services to taxonomists for standard genome sequencing and annotation.</title>
        <authorList>
            <consortium name="The Broad Institute Genomics Platform"/>
            <consortium name="The Broad Institute Genome Sequencing Center for Infectious Disease"/>
            <person name="Wu L."/>
            <person name="Ma J."/>
        </authorList>
    </citation>
    <scope>NUCLEOTIDE SEQUENCE [LARGE SCALE GENOMIC DNA]</scope>
    <source>
        <strain evidence="2">JCM 6835</strain>
    </source>
</reference>
<dbReference type="PANTHER" id="PTHR20883">
    <property type="entry name" value="PHYTANOYL-COA DIOXYGENASE DOMAIN CONTAINING 1"/>
    <property type="match status" value="1"/>
</dbReference>
<dbReference type="Pfam" id="PF05721">
    <property type="entry name" value="PhyH"/>
    <property type="match status" value="1"/>
</dbReference>
<dbReference type="SUPFAM" id="SSF51197">
    <property type="entry name" value="Clavaminate synthase-like"/>
    <property type="match status" value="1"/>
</dbReference>
<accession>A0ABP6FVI4</accession>
<gene>
    <name evidence="1" type="ORF">GCM10010412_097230</name>
</gene>
<organism evidence="1 2">
    <name type="scientific">Nonomuraea recticatena</name>
    <dbReference type="NCBI Taxonomy" id="46178"/>
    <lineage>
        <taxon>Bacteria</taxon>
        <taxon>Bacillati</taxon>
        <taxon>Actinomycetota</taxon>
        <taxon>Actinomycetes</taxon>
        <taxon>Streptosporangiales</taxon>
        <taxon>Streptosporangiaceae</taxon>
        <taxon>Nonomuraea</taxon>
    </lineage>
</organism>
<dbReference type="PANTHER" id="PTHR20883:SF48">
    <property type="entry name" value="ECTOINE DIOXYGENASE"/>
    <property type="match status" value="1"/>
</dbReference>
<dbReference type="InterPro" id="IPR008775">
    <property type="entry name" value="Phytyl_CoA_dOase-like"/>
</dbReference>